<dbReference type="InterPro" id="IPR011049">
    <property type="entry name" value="Serralysin-like_metalloprot_C"/>
</dbReference>
<accession>A0ABW4N938</accession>
<dbReference type="PANTHER" id="PTHR38340">
    <property type="entry name" value="S-LAYER PROTEIN"/>
    <property type="match status" value="1"/>
</dbReference>
<evidence type="ECO:0000256" key="5">
    <source>
        <dbReference type="ARBA" id="ARBA00022737"/>
    </source>
</evidence>
<keyword evidence="7" id="KW-0472">Membrane</keyword>
<keyword evidence="10" id="KW-1185">Reference proteome</keyword>
<evidence type="ECO:0000256" key="6">
    <source>
        <dbReference type="ARBA" id="ARBA00023026"/>
    </source>
</evidence>
<dbReference type="PRINTS" id="PR00313">
    <property type="entry name" value="CABNDNGRPT"/>
</dbReference>
<comment type="subcellular location">
    <subcellularLocation>
        <location evidence="1">Membrane</location>
    </subcellularLocation>
    <subcellularLocation>
        <location evidence="2">Secreted</location>
    </subcellularLocation>
</comment>
<dbReference type="InterPro" id="IPR001343">
    <property type="entry name" value="Hemolysn_Ca-bd"/>
</dbReference>
<dbReference type="InterPro" id="IPR018511">
    <property type="entry name" value="Hemolysin-typ_Ca-bd_CS"/>
</dbReference>
<keyword evidence="9" id="KW-0378">Hydrolase</keyword>
<keyword evidence="3" id="KW-0964">Secreted</keyword>
<gene>
    <name evidence="9" type="ORF">ACFSC0_17475</name>
</gene>
<keyword evidence="6" id="KW-0843">Virulence</keyword>
<dbReference type="InterPro" id="IPR024535">
    <property type="entry name" value="RHGA/B-epi-like_pectate_lyase"/>
</dbReference>
<dbReference type="GO" id="GO:0016787">
    <property type="term" value="F:hydrolase activity"/>
    <property type="evidence" value="ECO:0007669"/>
    <property type="project" value="UniProtKB-KW"/>
</dbReference>
<dbReference type="Gene3D" id="2.150.10.10">
    <property type="entry name" value="Serralysin-like metalloprotease, C-terminal"/>
    <property type="match status" value="3"/>
</dbReference>
<dbReference type="InterPro" id="IPR011050">
    <property type="entry name" value="Pectin_lyase_fold/virulence"/>
</dbReference>
<comment type="caution">
    <text evidence="9">The sequence shown here is derived from an EMBL/GenBank/DDBJ whole genome shotgun (WGS) entry which is preliminary data.</text>
</comment>
<name>A0ABW4N938_9CAUL</name>
<dbReference type="Gene3D" id="2.160.20.10">
    <property type="entry name" value="Single-stranded right-handed beta-helix, Pectin lyase-like"/>
    <property type="match status" value="1"/>
</dbReference>
<dbReference type="InterPro" id="IPR050557">
    <property type="entry name" value="RTX_toxin/Mannuronan_C5-epim"/>
</dbReference>
<evidence type="ECO:0000256" key="7">
    <source>
        <dbReference type="ARBA" id="ARBA00023136"/>
    </source>
</evidence>
<dbReference type="PANTHER" id="PTHR38340:SF1">
    <property type="entry name" value="S-LAYER PROTEIN"/>
    <property type="match status" value="1"/>
</dbReference>
<evidence type="ECO:0000256" key="4">
    <source>
        <dbReference type="ARBA" id="ARBA00022656"/>
    </source>
</evidence>
<evidence type="ECO:0000256" key="3">
    <source>
        <dbReference type="ARBA" id="ARBA00022525"/>
    </source>
</evidence>
<reference evidence="10" key="1">
    <citation type="journal article" date="2019" name="Int. J. Syst. Evol. Microbiol.">
        <title>The Global Catalogue of Microorganisms (GCM) 10K type strain sequencing project: providing services to taxonomists for standard genome sequencing and annotation.</title>
        <authorList>
            <consortium name="The Broad Institute Genomics Platform"/>
            <consortium name="The Broad Institute Genome Sequencing Center for Infectious Disease"/>
            <person name="Wu L."/>
            <person name="Ma J."/>
        </authorList>
    </citation>
    <scope>NUCLEOTIDE SEQUENCE [LARGE SCALE GENOMIC DNA]</scope>
    <source>
        <strain evidence="10">DFY28</strain>
    </source>
</reference>
<evidence type="ECO:0000256" key="1">
    <source>
        <dbReference type="ARBA" id="ARBA00004370"/>
    </source>
</evidence>
<dbReference type="SMART" id="SM00710">
    <property type="entry name" value="PbH1"/>
    <property type="match status" value="9"/>
</dbReference>
<protein>
    <submittedName>
        <fullName evidence="9">Glycosyl hydrolase family 28-related protein</fullName>
    </submittedName>
</protein>
<organism evidence="9 10">
    <name type="scientific">Phenylobacterium terrae</name>
    <dbReference type="NCBI Taxonomy" id="2665495"/>
    <lineage>
        <taxon>Bacteria</taxon>
        <taxon>Pseudomonadati</taxon>
        <taxon>Pseudomonadota</taxon>
        <taxon>Alphaproteobacteria</taxon>
        <taxon>Caulobacterales</taxon>
        <taxon>Caulobacteraceae</taxon>
        <taxon>Phenylobacterium</taxon>
    </lineage>
</organism>
<keyword evidence="5" id="KW-0677">Repeat</keyword>
<sequence length="618" mass="64067">MADLIFNVRDYGAKGDGSTLDTAAIQRALDAAHAAGGGVVYIPAGTYIVHSMTGKASDGALQIRSNVSLVGDGMGQSNLKVMDGEDSKITGIVRTPSGEVTKNVVLRDLTIDGNHQNNSGEIDGFFCGVTPGSTQYDENILIERVEIMNVSRYGFDPHEQTRFLTIRDSVAHDNLGDGFTIDFCFDTILENNVAYNNGRYGFNIVTSSHDVLLKNNVAHHNAASGISVQKGSDDRPFIYDVRIEGGASYANGRNGIGIKFSEKVTVFGVEIYGNASGGVLIEGAQDNLIQNNNIYGNNGYGVRIKAHDDPHTGKHWASWGNTVTGNTITGQPTAVIQASDDSWGNAAYGNTGSGEIAGIGTSPLAESSGSTNHAYFGYQGAISTPSLPAAPATPQPGGVTTEGADTLIGDDAANVLGGGAGADRILGGGGADEIRGGDGEDYLRGEAGDDVIYGGDGFDNTHGNTGSDTIYGGLGNDWVVGGQDEDMLHGEAGDDYIVANLASDTAYGGEGRDTLLGGQSDDVLFGDGGDDYLSGDRGADTVTGGAGADQFWSFSGAGVDRITDFNRAEGDSVRLAQGTSYTVRQEGADVVVDMGGGDRVILANTQLSSLSGDWLLNA</sequence>
<dbReference type="InterPro" id="IPR012334">
    <property type="entry name" value="Pectin_lyas_fold"/>
</dbReference>
<dbReference type="InterPro" id="IPR006626">
    <property type="entry name" value="PbH1"/>
</dbReference>
<evidence type="ECO:0000313" key="9">
    <source>
        <dbReference type="EMBL" id="MFD1785195.1"/>
    </source>
</evidence>
<dbReference type="Pfam" id="PF12708">
    <property type="entry name" value="Pect-lyase_RHGA_epim"/>
    <property type="match status" value="1"/>
</dbReference>
<dbReference type="SUPFAM" id="SSF51120">
    <property type="entry name" value="beta-Roll"/>
    <property type="match status" value="2"/>
</dbReference>
<dbReference type="PRINTS" id="PR01488">
    <property type="entry name" value="RTXTOXINA"/>
</dbReference>
<evidence type="ECO:0000313" key="10">
    <source>
        <dbReference type="Proteomes" id="UP001597237"/>
    </source>
</evidence>
<dbReference type="SUPFAM" id="SSF51126">
    <property type="entry name" value="Pectin lyase-like"/>
    <property type="match status" value="1"/>
</dbReference>
<evidence type="ECO:0000259" key="8">
    <source>
        <dbReference type="Pfam" id="PF12708"/>
    </source>
</evidence>
<evidence type="ECO:0000256" key="2">
    <source>
        <dbReference type="ARBA" id="ARBA00004613"/>
    </source>
</evidence>
<dbReference type="RefSeq" id="WP_377282148.1">
    <property type="nucleotide sequence ID" value="NZ_JBHRSI010000005.1"/>
</dbReference>
<dbReference type="Pfam" id="PF00353">
    <property type="entry name" value="HemolysinCabind"/>
    <property type="match status" value="3"/>
</dbReference>
<feature type="domain" description="Rhamnogalacturonase A/B/Epimerase-like pectate lyase" evidence="8">
    <location>
        <begin position="5"/>
        <end position="243"/>
    </location>
</feature>
<dbReference type="EMBL" id="JBHUEY010000006">
    <property type="protein sequence ID" value="MFD1785195.1"/>
    <property type="molecule type" value="Genomic_DNA"/>
</dbReference>
<proteinExistence type="predicted"/>
<dbReference type="InterPro" id="IPR003995">
    <property type="entry name" value="RTX_toxin_determinant-A"/>
</dbReference>
<keyword evidence="4" id="KW-0800">Toxin</keyword>
<dbReference type="Proteomes" id="UP001597237">
    <property type="component" value="Unassembled WGS sequence"/>
</dbReference>
<dbReference type="PROSITE" id="PS00330">
    <property type="entry name" value="HEMOLYSIN_CALCIUM"/>
    <property type="match status" value="1"/>
</dbReference>